<sequence>MIQSSTKIIQVSSIQLSGIFRVNSIFAGREESSFGIGIADAELELKNVSPDDATCRSQMVIFLSEGYMVHLGRWIVMPNILQGEQNLSLELNLDSPRRTCHVFFNDRQWNQYVLDIPPKIKIFAFLSGVNQSFQIESFQLLRTQKSIPISGSNLWEWGKYWDYLNETEDQKKLRLEKIFNKENIESQTEQKKEMEKDPDICEEKNNEQLLQE</sequence>
<accession>A0A5J4V0L5</accession>
<gene>
    <name evidence="2" type="ORF">EZS28_028234</name>
</gene>
<dbReference type="EMBL" id="SNRW01010670">
    <property type="protein sequence ID" value="KAA6376238.1"/>
    <property type="molecule type" value="Genomic_DNA"/>
</dbReference>
<feature type="region of interest" description="Disordered" evidence="1">
    <location>
        <begin position="186"/>
        <end position="212"/>
    </location>
</feature>
<organism evidence="2 3">
    <name type="scientific">Streblomastix strix</name>
    <dbReference type="NCBI Taxonomy" id="222440"/>
    <lineage>
        <taxon>Eukaryota</taxon>
        <taxon>Metamonada</taxon>
        <taxon>Preaxostyla</taxon>
        <taxon>Oxymonadida</taxon>
        <taxon>Streblomastigidae</taxon>
        <taxon>Streblomastix</taxon>
    </lineage>
</organism>
<evidence type="ECO:0000313" key="2">
    <source>
        <dbReference type="EMBL" id="KAA6376238.1"/>
    </source>
</evidence>
<evidence type="ECO:0000256" key="1">
    <source>
        <dbReference type="SAM" id="MobiDB-lite"/>
    </source>
</evidence>
<proteinExistence type="predicted"/>
<comment type="caution">
    <text evidence="2">The sequence shown here is derived from an EMBL/GenBank/DDBJ whole genome shotgun (WGS) entry which is preliminary data.</text>
</comment>
<evidence type="ECO:0000313" key="3">
    <source>
        <dbReference type="Proteomes" id="UP000324800"/>
    </source>
</evidence>
<dbReference type="AlphaFoldDB" id="A0A5J4V0L5"/>
<name>A0A5J4V0L5_9EUKA</name>
<dbReference type="Proteomes" id="UP000324800">
    <property type="component" value="Unassembled WGS sequence"/>
</dbReference>
<reference evidence="2 3" key="1">
    <citation type="submission" date="2019-03" db="EMBL/GenBank/DDBJ databases">
        <title>Single cell metagenomics reveals metabolic interactions within the superorganism composed of flagellate Streblomastix strix and complex community of Bacteroidetes bacteria on its surface.</title>
        <authorList>
            <person name="Treitli S.C."/>
            <person name="Kolisko M."/>
            <person name="Husnik F."/>
            <person name="Keeling P."/>
            <person name="Hampl V."/>
        </authorList>
    </citation>
    <scope>NUCLEOTIDE SEQUENCE [LARGE SCALE GENOMIC DNA]</scope>
    <source>
        <strain evidence="2">ST1C</strain>
    </source>
</reference>
<feature type="compositionally biased region" description="Basic and acidic residues" evidence="1">
    <location>
        <begin position="186"/>
        <end position="206"/>
    </location>
</feature>
<protein>
    <submittedName>
        <fullName evidence="2">Uncharacterized protein</fullName>
    </submittedName>
</protein>